<protein>
    <submittedName>
        <fullName evidence="1">Uncharacterized protein</fullName>
    </submittedName>
</protein>
<evidence type="ECO:0000313" key="2">
    <source>
        <dbReference type="Proteomes" id="UP001352852"/>
    </source>
</evidence>
<keyword evidence="2" id="KW-1185">Reference proteome</keyword>
<dbReference type="Proteomes" id="UP001352852">
    <property type="component" value="Unassembled WGS sequence"/>
</dbReference>
<evidence type="ECO:0000313" key="1">
    <source>
        <dbReference type="EMBL" id="MED6290838.1"/>
    </source>
</evidence>
<proteinExistence type="predicted"/>
<name>A0ABU7EUF2_9TELE</name>
<organism evidence="1 2">
    <name type="scientific">Characodon lateralis</name>
    <dbReference type="NCBI Taxonomy" id="208331"/>
    <lineage>
        <taxon>Eukaryota</taxon>
        <taxon>Metazoa</taxon>
        <taxon>Chordata</taxon>
        <taxon>Craniata</taxon>
        <taxon>Vertebrata</taxon>
        <taxon>Euteleostomi</taxon>
        <taxon>Actinopterygii</taxon>
        <taxon>Neopterygii</taxon>
        <taxon>Teleostei</taxon>
        <taxon>Neoteleostei</taxon>
        <taxon>Acanthomorphata</taxon>
        <taxon>Ovalentaria</taxon>
        <taxon>Atherinomorphae</taxon>
        <taxon>Cyprinodontiformes</taxon>
        <taxon>Goodeidae</taxon>
        <taxon>Characodon</taxon>
    </lineage>
</organism>
<dbReference type="EMBL" id="JAHUTJ010067059">
    <property type="protein sequence ID" value="MED6290838.1"/>
    <property type="molecule type" value="Genomic_DNA"/>
</dbReference>
<reference evidence="1 2" key="1">
    <citation type="submission" date="2021-06" db="EMBL/GenBank/DDBJ databases">
        <authorList>
            <person name="Palmer J.M."/>
        </authorList>
    </citation>
    <scope>NUCLEOTIDE SEQUENCE [LARGE SCALE GENOMIC DNA]</scope>
    <source>
        <strain evidence="1 2">CL_MEX2019</strain>
        <tissue evidence="1">Muscle</tissue>
    </source>
</reference>
<comment type="caution">
    <text evidence="1">The sequence shown here is derived from an EMBL/GenBank/DDBJ whole genome shotgun (WGS) entry which is preliminary data.</text>
</comment>
<gene>
    <name evidence="1" type="ORF">CHARACLAT_017547</name>
</gene>
<accession>A0ABU7EUF2</accession>
<sequence length="69" mass="7329">MGGALRAQRGMGGHGHAAVQHSCASRSFIEISSALQEAAAAQCTFSVGHGEKHQDWLENLKVDPSNQQK</sequence>